<evidence type="ECO:0000313" key="1">
    <source>
        <dbReference type="EMBL" id="MBD4336384.1"/>
    </source>
</evidence>
<dbReference type="SUPFAM" id="SSF53254">
    <property type="entry name" value="Phosphoglycerate mutase-like"/>
    <property type="match status" value="1"/>
</dbReference>
<evidence type="ECO:0000313" key="2">
    <source>
        <dbReference type="Proteomes" id="UP000653002"/>
    </source>
</evidence>
<reference evidence="1" key="1">
    <citation type="submission" date="2020-01" db="EMBL/GenBank/DDBJ databases">
        <authorList>
            <person name="Richard D."/>
        </authorList>
    </citation>
    <scope>NUCLEOTIDE SEQUENCE</scope>
    <source>
        <strain evidence="1">JP541</strain>
    </source>
</reference>
<sequence>DERYLEVIRVFDTFHNKSGLTDLGEDVRLRLQKVWENARGRGGNLTPLGERQHKAIAKRLYQQYPHIFRDSANISA</sequence>
<accession>A0A8I0L3C9</accession>
<dbReference type="Gene3D" id="3.40.50.1240">
    <property type="entry name" value="Phosphoglycerate mutase-like"/>
    <property type="match status" value="1"/>
</dbReference>
<dbReference type="AlphaFoldDB" id="A0A8I0L3C9"/>
<protein>
    <submittedName>
        <fullName evidence="1">Histidine acid phosphatase</fullName>
    </submittedName>
</protein>
<name>A0A8I0L3C9_XANCI</name>
<organism evidence="1 2">
    <name type="scientific">Xanthomonas citri pv. citri</name>
    <dbReference type="NCBI Taxonomy" id="611301"/>
    <lineage>
        <taxon>Bacteria</taxon>
        <taxon>Pseudomonadati</taxon>
        <taxon>Pseudomonadota</taxon>
        <taxon>Gammaproteobacteria</taxon>
        <taxon>Lysobacterales</taxon>
        <taxon>Lysobacteraceae</taxon>
        <taxon>Xanthomonas</taxon>
    </lineage>
</organism>
<dbReference type="EMBL" id="JAABFR010000712">
    <property type="protein sequence ID" value="MBD4336384.1"/>
    <property type="molecule type" value="Genomic_DNA"/>
</dbReference>
<gene>
    <name evidence="1" type="ORF">GUH15_10030</name>
</gene>
<dbReference type="Proteomes" id="UP000653002">
    <property type="component" value="Unassembled WGS sequence"/>
</dbReference>
<feature type="non-terminal residue" evidence="1">
    <location>
        <position position="1"/>
    </location>
</feature>
<proteinExistence type="predicted"/>
<dbReference type="InterPro" id="IPR029033">
    <property type="entry name" value="His_PPase_superfam"/>
</dbReference>
<comment type="caution">
    <text evidence="1">The sequence shown here is derived from an EMBL/GenBank/DDBJ whole genome shotgun (WGS) entry which is preliminary data.</text>
</comment>
<feature type="non-terminal residue" evidence="1">
    <location>
        <position position="76"/>
    </location>
</feature>